<comment type="caution">
    <text evidence="1">The sequence shown here is derived from an EMBL/GenBank/DDBJ whole genome shotgun (WGS) entry which is preliminary data.</text>
</comment>
<protein>
    <recommendedName>
        <fullName evidence="3">DUF559 domain-containing protein</fullName>
    </recommendedName>
</protein>
<sequence length="189" mass="20958">MVGHTTERPVETRSINGVRVVGPIAAWIGLCGLVGIDDLVAAGDRLIGLPYRLAAIEEIDAAVLAHAWRRGARDLRAARGLIRADVYSPRETRLRLLVTRAGYREPEPNGRIRLANGRVFRGDLVFRAERVLLEYEGDHHRTDATQWARDLDRYNSLAAAGWIVVRLSGRMSDREVLAAVGRAFEAARA</sequence>
<dbReference type="Proteomes" id="UP000431080">
    <property type="component" value="Unassembled WGS sequence"/>
</dbReference>
<keyword evidence="2" id="KW-1185">Reference proteome</keyword>
<dbReference type="AlphaFoldDB" id="A0A6I2FEI5"/>
<evidence type="ECO:0008006" key="3">
    <source>
        <dbReference type="Google" id="ProtNLM"/>
    </source>
</evidence>
<organism evidence="1 2">
    <name type="scientific">Agromyces agglutinans</name>
    <dbReference type="NCBI Taxonomy" id="2662258"/>
    <lineage>
        <taxon>Bacteria</taxon>
        <taxon>Bacillati</taxon>
        <taxon>Actinomycetota</taxon>
        <taxon>Actinomycetes</taxon>
        <taxon>Micrococcales</taxon>
        <taxon>Microbacteriaceae</taxon>
        <taxon>Agromyces</taxon>
    </lineage>
</organism>
<evidence type="ECO:0000313" key="2">
    <source>
        <dbReference type="Proteomes" id="UP000431080"/>
    </source>
</evidence>
<gene>
    <name evidence="1" type="ORF">GE115_06270</name>
</gene>
<accession>A0A6I2FEI5</accession>
<name>A0A6I2FEI5_9MICO</name>
<proteinExistence type="predicted"/>
<reference evidence="1 2" key="1">
    <citation type="submission" date="2019-10" db="EMBL/GenBank/DDBJ databases">
        <authorList>
            <person name="Nie G."/>
            <person name="Ming H."/>
            <person name="Yi B."/>
        </authorList>
    </citation>
    <scope>NUCLEOTIDE SEQUENCE [LARGE SCALE GENOMIC DNA]</scope>
    <source>
        <strain evidence="1 2">CFH 90414</strain>
    </source>
</reference>
<dbReference type="EMBL" id="WJIF01000003">
    <property type="protein sequence ID" value="MRG59478.1"/>
    <property type="molecule type" value="Genomic_DNA"/>
</dbReference>
<evidence type="ECO:0000313" key="1">
    <source>
        <dbReference type="EMBL" id="MRG59478.1"/>
    </source>
</evidence>
<dbReference type="RefSeq" id="WP_153683967.1">
    <property type="nucleotide sequence ID" value="NZ_WJIF01000003.1"/>
</dbReference>